<dbReference type="Proteomes" id="UP000266067">
    <property type="component" value="Unassembled WGS sequence"/>
</dbReference>
<dbReference type="Pfam" id="PF10604">
    <property type="entry name" value="Polyketide_cyc2"/>
    <property type="match status" value="1"/>
</dbReference>
<comment type="caution">
    <text evidence="1">The sequence shown here is derived from an EMBL/GenBank/DDBJ whole genome shotgun (WGS) entry which is preliminary data.</text>
</comment>
<dbReference type="RefSeq" id="WP_119606366.1">
    <property type="nucleotide sequence ID" value="NZ_QXFH01000060.1"/>
</dbReference>
<proteinExistence type="predicted"/>
<protein>
    <submittedName>
        <fullName evidence="1">SRPBCC family protein</fullName>
    </submittedName>
</protein>
<sequence>MKPNQVKISRELNVSPEQAWDVIAAVEGVDKWFGSIIKTCDVVDGKRFCTTKDGVVLEEQILEVDNETKTFRFGIPKQEMLPVENIIETIMVTNNENGKAIIDWSASIEATNENATIAKEAFLNLWAMGLEEMENFINNRNQ</sequence>
<gene>
    <name evidence="1" type="ORF">D2V08_01525</name>
</gene>
<name>A0A3A1NDH8_9FLAO</name>
<dbReference type="OrthoDB" id="1442551at2"/>
<accession>A0A3A1NDH8</accession>
<dbReference type="InterPro" id="IPR023393">
    <property type="entry name" value="START-like_dom_sf"/>
</dbReference>
<evidence type="ECO:0000313" key="1">
    <source>
        <dbReference type="EMBL" id="RIV36689.1"/>
    </source>
</evidence>
<dbReference type="Gene3D" id="3.30.530.20">
    <property type="match status" value="1"/>
</dbReference>
<dbReference type="AlphaFoldDB" id="A0A3A1NDH8"/>
<keyword evidence="2" id="KW-1185">Reference proteome</keyword>
<dbReference type="InterPro" id="IPR019587">
    <property type="entry name" value="Polyketide_cyclase/dehydratase"/>
</dbReference>
<dbReference type="PANTHER" id="PTHR39332:SF7">
    <property type="entry name" value="SRPBCC FAMILY PROTEIN"/>
    <property type="match status" value="1"/>
</dbReference>
<evidence type="ECO:0000313" key="2">
    <source>
        <dbReference type="Proteomes" id="UP000266067"/>
    </source>
</evidence>
<dbReference type="CDD" id="cd07821">
    <property type="entry name" value="PYR_PYL_RCAR_like"/>
    <property type="match status" value="1"/>
</dbReference>
<reference evidence="1 2" key="1">
    <citation type="submission" date="2018-08" db="EMBL/GenBank/DDBJ databases">
        <title>Proposal of Muricauda 72 sp.nov. and Muricauda NH166 sp.nov., isolated from seawater.</title>
        <authorList>
            <person name="Cheng H."/>
            <person name="Wu Y.-H."/>
            <person name="Guo L.-L."/>
            <person name="Xu X.-W."/>
        </authorList>
    </citation>
    <scope>NUCLEOTIDE SEQUENCE [LARGE SCALE GENOMIC DNA]</scope>
    <source>
        <strain evidence="1 2">KCTC 22173</strain>
    </source>
</reference>
<organism evidence="1 2">
    <name type="scientific">Flagellimonas lutimaris</name>
    <dbReference type="NCBI Taxonomy" id="475082"/>
    <lineage>
        <taxon>Bacteria</taxon>
        <taxon>Pseudomonadati</taxon>
        <taxon>Bacteroidota</taxon>
        <taxon>Flavobacteriia</taxon>
        <taxon>Flavobacteriales</taxon>
        <taxon>Flavobacteriaceae</taxon>
        <taxon>Flagellimonas</taxon>
    </lineage>
</organism>
<dbReference type="SUPFAM" id="SSF55961">
    <property type="entry name" value="Bet v1-like"/>
    <property type="match status" value="1"/>
</dbReference>
<dbReference type="PANTHER" id="PTHR39332">
    <property type="entry name" value="BLL4707 PROTEIN"/>
    <property type="match status" value="1"/>
</dbReference>
<dbReference type="EMBL" id="QXFH01000060">
    <property type="protein sequence ID" value="RIV36689.1"/>
    <property type="molecule type" value="Genomic_DNA"/>
</dbReference>